<dbReference type="Proteomes" id="UP000494163">
    <property type="component" value="Chromosome 3L"/>
</dbReference>
<evidence type="ECO:0000256" key="2">
    <source>
        <dbReference type="ARBA" id="ARBA00011036"/>
    </source>
</evidence>
<evidence type="ECO:0000256" key="7">
    <source>
        <dbReference type="ARBA" id="ARBA00023177"/>
    </source>
</evidence>
<feature type="transmembrane region" description="Helical" evidence="9">
    <location>
        <begin position="12"/>
        <end position="29"/>
    </location>
</feature>
<feature type="transmembrane region" description="Helical" evidence="9">
    <location>
        <begin position="145"/>
        <end position="164"/>
    </location>
</feature>
<evidence type="ECO:0000256" key="6">
    <source>
        <dbReference type="ARBA" id="ARBA00023136"/>
    </source>
</evidence>
<dbReference type="SUPFAM" id="SSF111352">
    <property type="entry name" value="Ammonium transporter"/>
    <property type="match status" value="1"/>
</dbReference>
<dbReference type="InterPro" id="IPR024041">
    <property type="entry name" value="NH4_transpt_AmtB-like_dom"/>
</dbReference>
<dbReference type="OrthoDB" id="534912at2759"/>
<evidence type="ECO:0000256" key="1">
    <source>
        <dbReference type="ARBA" id="ARBA00004141"/>
    </source>
</evidence>
<evidence type="ECO:0000256" key="8">
    <source>
        <dbReference type="ARBA" id="ARBA00023180"/>
    </source>
</evidence>
<feature type="transmembrane region" description="Helical" evidence="9">
    <location>
        <begin position="176"/>
        <end position="196"/>
    </location>
</feature>
<dbReference type="Gene3D" id="1.10.3430.10">
    <property type="entry name" value="Ammonium transporter AmtB like domains"/>
    <property type="match status" value="1"/>
</dbReference>
<dbReference type="FunFam" id="1.10.3430.10:FF:000001">
    <property type="entry name" value="Ammonium transporter Rh type C"/>
    <property type="match status" value="1"/>
</dbReference>
<evidence type="ECO:0000313" key="11">
    <source>
        <dbReference type="EMBL" id="ALC43066.1"/>
    </source>
</evidence>
<keyword evidence="5 9" id="KW-1133">Transmembrane helix</keyword>
<organism evidence="11 12">
    <name type="scientific">Drosophila busckii</name>
    <name type="common">Fruit fly</name>
    <dbReference type="NCBI Taxonomy" id="30019"/>
    <lineage>
        <taxon>Eukaryota</taxon>
        <taxon>Metazoa</taxon>
        <taxon>Ecdysozoa</taxon>
        <taxon>Arthropoda</taxon>
        <taxon>Hexapoda</taxon>
        <taxon>Insecta</taxon>
        <taxon>Pterygota</taxon>
        <taxon>Neoptera</taxon>
        <taxon>Endopterygota</taxon>
        <taxon>Diptera</taxon>
        <taxon>Brachycera</taxon>
        <taxon>Muscomorpha</taxon>
        <taxon>Ephydroidea</taxon>
        <taxon>Drosophilidae</taxon>
        <taxon>Drosophila</taxon>
    </lineage>
</organism>
<dbReference type="InterPro" id="IPR029020">
    <property type="entry name" value="Ammonium/urea_transptr"/>
</dbReference>
<protein>
    <submittedName>
        <fullName evidence="11">Rh50</fullName>
    </submittedName>
</protein>
<dbReference type="InterPro" id="IPR002229">
    <property type="entry name" value="RhesusRHD"/>
</dbReference>
<feature type="transmembrane region" description="Helical" evidence="9">
    <location>
        <begin position="339"/>
        <end position="358"/>
    </location>
</feature>
<dbReference type="PANTHER" id="PTHR11730">
    <property type="entry name" value="AMMONIUM TRANSPORTER"/>
    <property type="match status" value="1"/>
</dbReference>
<keyword evidence="8" id="KW-0325">Glycoprotein</keyword>
<name>A0A0M4E893_DROBS</name>
<comment type="similarity">
    <text evidence="2">Belongs to the ammonium transporter (TC 2.A.49) family. Rh subfamily.</text>
</comment>
<dbReference type="PANTHER" id="PTHR11730:SF60">
    <property type="entry name" value="RH50, ISOFORM D"/>
    <property type="match status" value="1"/>
</dbReference>
<dbReference type="EMBL" id="CP012525">
    <property type="protein sequence ID" value="ALC43066.1"/>
    <property type="molecule type" value="Genomic_DNA"/>
</dbReference>
<evidence type="ECO:0000259" key="10">
    <source>
        <dbReference type="Pfam" id="PF00909"/>
    </source>
</evidence>
<keyword evidence="7" id="KW-0924">Ammonia transport</keyword>
<feature type="transmembrane region" description="Helical" evidence="9">
    <location>
        <begin position="396"/>
        <end position="419"/>
    </location>
</feature>
<gene>
    <name evidence="11" type="ORF">Dbus_chr3Lg232</name>
</gene>
<evidence type="ECO:0000256" key="9">
    <source>
        <dbReference type="SAM" id="Phobius"/>
    </source>
</evidence>
<evidence type="ECO:0000313" key="12">
    <source>
        <dbReference type="Proteomes" id="UP000494163"/>
    </source>
</evidence>
<dbReference type="Pfam" id="PF00909">
    <property type="entry name" value="Ammonium_transp"/>
    <property type="match status" value="1"/>
</dbReference>
<feature type="domain" description="Ammonium transporter AmtB-like" evidence="10">
    <location>
        <begin position="21"/>
        <end position="433"/>
    </location>
</feature>
<proteinExistence type="inferred from homology"/>
<sequence length="449" mass="48286">MHSPAGKVSGYVVLMIVQIIFLLLFWLFVRYEKSALPAALDAEDAGSANEHVSKYPQFQDIQVMIFVGFAFLMTFLRKYGYSATGFTLFMAALVVQWAVLMKGFLHMEDGKISLSLESIIDADIAAAVPLISMGALLGRTTPIQLLCMSLFEIALFAANEYLALNVFSICDCGGSITVHAFGAYFGLAVALMLRPASDQNEAGKLEGANYTSDIFAMIGTTFLWVYWPSFNSVLAEGAGSERAILNTFLSLAAATVTTFVVSALVSHENKLDMVHVQNSTLAGGVAVGTVCNLLLGAHGAVLIGIIAGTVSVLGYRYLTPWLTSTLRLHDTCGVHNLHGMPALISALASAIYASLVRIEDYQSELQDIFPAMVGNNGTASKIMGGLGRTASSQAGYQLFGIGVTVCVAIAGGILTGIVLKYTNFRKLQKDEQHQDEQYWEVPALEPKEE</sequence>
<keyword evidence="6 9" id="KW-0472">Membrane</keyword>
<feature type="transmembrane region" description="Helical" evidence="9">
    <location>
        <begin position="301"/>
        <end position="318"/>
    </location>
</feature>
<keyword evidence="12" id="KW-1185">Reference proteome</keyword>
<dbReference type="AlphaFoldDB" id="A0A0M4E893"/>
<dbReference type="GO" id="GO:0008519">
    <property type="term" value="F:ammonium channel activity"/>
    <property type="evidence" value="ECO:0007669"/>
    <property type="project" value="InterPro"/>
</dbReference>
<dbReference type="PRINTS" id="PR00342">
    <property type="entry name" value="RHESUSRHD"/>
</dbReference>
<keyword evidence="3" id="KW-0813">Transport</keyword>
<dbReference type="GO" id="GO:0005886">
    <property type="term" value="C:plasma membrane"/>
    <property type="evidence" value="ECO:0007669"/>
    <property type="project" value="InterPro"/>
</dbReference>
<dbReference type="GO" id="GO:0097272">
    <property type="term" value="P:ammonium homeostasis"/>
    <property type="evidence" value="ECO:0007669"/>
    <property type="project" value="TreeGrafter"/>
</dbReference>
<keyword evidence="4 9" id="KW-0812">Transmembrane</keyword>
<accession>A0A0M4E893</accession>
<feature type="transmembrane region" description="Helical" evidence="9">
    <location>
        <begin position="86"/>
        <end position="107"/>
    </location>
</feature>
<dbReference type="STRING" id="30019.A0A0M4E893"/>
<reference evidence="11 12" key="1">
    <citation type="submission" date="2015-08" db="EMBL/GenBank/DDBJ databases">
        <title>Ancestral chromatin configuration constrains chromatin evolution on differentiating sex chromosomes in Drosophila.</title>
        <authorList>
            <person name="Zhou Q."/>
            <person name="Bachtrog D."/>
        </authorList>
    </citation>
    <scope>NUCLEOTIDE SEQUENCE [LARGE SCALE GENOMIC DNA]</scope>
    <source>
        <tissue evidence="11">Whole larvae</tissue>
    </source>
</reference>
<comment type="subcellular location">
    <subcellularLocation>
        <location evidence="1">Membrane</location>
        <topology evidence="1">Multi-pass membrane protein</topology>
    </subcellularLocation>
</comment>
<feature type="transmembrane region" description="Helical" evidence="9">
    <location>
        <begin position="247"/>
        <end position="266"/>
    </location>
</feature>
<feature type="transmembrane region" description="Helical" evidence="9">
    <location>
        <begin position="208"/>
        <end position="227"/>
    </location>
</feature>
<evidence type="ECO:0000256" key="4">
    <source>
        <dbReference type="ARBA" id="ARBA00022692"/>
    </source>
</evidence>
<evidence type="ECO:0000256" key="5">
    <source>
        <dbReference type="ARBA" id="ARBA00022989"/>
    </source>
</evidence>
<dbReference type="OMA" id="NCFEDDV"/>
<evidence type="ECO:0000256" key="3">
    <source>
        <dbReference type="ARBA" id="ARBA00022448"/>
    </source>
</evidence>